<organism evidence="6 7">
    <name type="scientific">Streptomyces longispororuber</name>
    <dbReference type="NCBI Taxonomy" id="68230"/>
    <lineage>
        <taxon>Bacteria</taxon>
        <taxon>Bacillati</taxon>
        <taxon>Actinomycetota</taxon>
        <taxon>Actinomycetes</taxon>
        <taxon>Kitasatosporales</taxon>
        <taxon>Streptomycetaceae</taxon>
        <taxon>Streptomyces</taxon>
    </lineage>
</organism>
<evidence type="ECO:0000256" key="1">
    <source>
        <dbReference type="ARBA" id="ARBA00009080"/>
    </source>
</evidence>
<dbReference type="Proteomes" id="UP000608024">
    <property type="component" value="Unassembled WGS sequence"/>
</dbReference>
<evidence type="ECO:0000259" key="4">
    <source>
        <dbReference type="Pfam" id="PF03446"/>
    </source>
</evidence>
<dbReference type="InterPro" id="IPR006115">
    <property type="entry name" value="6PGDH_NADP-bd"/>
</dbReference>
<dbReference type="AlphaFoldDB" id="A0A918ZXL9"/>
<evidence type="ECO:0000313" key="7">
    <source>
        <dbReference type="Proteomes" id="UP000608024"/>
    </source>
</evidence>
<dbReference type="Pfam" id="PF03446">
    <property type="entry name" value="NAD_binding_2"/>
    <property type="match status" value="1"/>
</dbReference>
<dbReference type="RefSeq" id="WP_190138102.1">
    <property type="nucleotide sequence ID" value="NZ_BNBT01000084.1"/>
</dbReference>
<dbReference type="SUPFAM" id="SSF51735">
    <property type="entry name" value="NAD(P)-binding Rossmann-fold domains"/>
    <property type="match status" value="1"/>
</dbReference>
<dbReference type="InterPro" id="IPR051265">
    <property type="entry name" value="HIBADH-related_NP60_sf"/>
</dbReference>
<reference evidence="6" key="2">
    <citation type="submission" date="2020-09" db="EMBL/GenBank/DDBJ databases">
        <authorList>
            <person name="Sun Q."/>
            <person name="Ohkuma M."/>
        </authorList>
    </citation>
    <scope>NUCLEOTIDE SEQUENCE</scope>
    <source>
        <strain evidence="6">JCM 4784</strain>
    </source>
</reference>
<dbReference type="Pfam" id="PF21761">
    <property type="entry name" value="RedAm-like_C"/>
    <property type="match status" value="1"/>
</dbReference>
<accession>A0A918ZXL9</accession>
<feature type="domain" description="6-phosphogluconate dehydrogenase NADP-binding" evidence="4">
    <location>
        <begin position="20"/>
        <end position="167"/>
    </location>
</feature>
<dbReference type="InterPro" id="IPR036291">
    <property type="entry name" value="NAD(P)-bd_dom_sf"/>
</dbReference>
<feature type="domain" description="NADPH-dependent reductive aminase-like C-terminal" evidence="5">
    <location>
        <begin position="175"/>
        <end position="302"/>
    </location>
</feature>
<evidence type="ECO:0000313" key="6">
    <source>
        <dbReference type="EMBL" id="GHE74350.1"/>
    </source>
</evidence>
<gene>
    <name evidence="6" type="primary">mmsB</name>
    <name evidence="6" type="ORF">GCM10018785_48200</name>
</gene>
<dbReference type="GO" id="GO:0016491">
    <property type="term" value="F:oxidoreductase activity"/>
    <property type="evidence" value="ECO:0007669"/>
    <property type="project" value="UniProtKB-KW"/>
</dbReference>
<dbReference type="InterPro" id="IPR015815">
    <property type="entry name" value="HIBADH-related"/>
</dbReference>
<feature type="compositionally biased region" description="Low complexity" evidence="3">
    <location>
        <begin position="308"/>
        <end position="319"/>
    </location>
</feature>
<proteinExistence type="inferred from homology"/>
<comment type="similarity">
    <text evidence="1">Belongs to the HIBADH-related family.</text>
</comment>
<dbReference type="InterPro" id="IPR013328">
    <property type="entry name" value="6PGD_dom2"/>
</dbReference>
<dbReference type="EMBL" id="BNBT01000084">
    <property type="protein sequence ID" value="GHE74350.1"/>
    <property type="molecule type" value="Genomic_DNA"/>
</dbReference>
<reference evidence="6" key="1">
    <citation type="journal article" date="2014" name="Int. J. Syst. Evol. Microbiol.">
        <title>Complete genome sequence of Corynebacterium casei LMG S-19264T (=DSM 44701T), isolated from a smear-ripened cheese.</title>
        <authorList>
            <consortium name="US DOE Joint Genome Institute (JGI-PGF)"/>
            <person name="Walter F."/>
            <person name="Albersmeier A."/>
            <person name="Kalinowski J."/>
            <person name="Ruckert C."/>
        </authorList>
    </citation>
    <scope>NUCLEOTIDE SEQUENCE</scope>
    <source>
        <strain evidence="6">JCM 4784</strain>
    </source>
</reference>
<name>A0A918ZXL9_9ACTN</name>
<dbReference type="PIRSF" id="PIRSF000103">
    <property type="entry name" value="HIBADH"/>
    <property type="match status" value="1"/>
</dbReference>
<dbReference type="PANTHER" id="PTHR43580">
    <property type="entry name" value="OXIDOREDUCTASE GLYR1-RELATED"/>
    <property type="match status" value="1"/>
</dbReference>
<dbReference type="PANTHER" id="PTHR43580:SF2">
    <property type="entry name" value="CYTOKINE-LIKE NUCLEAR FACTOR N-PAC"/>
    <property type="match status" value="1"/>
</dbReference>
<comment type="caution">
    <text evidence="6">The sequence shown here is derived from an EMBL/GenBank/DDBJ whole genome shotgun (WGS) entry which is preliminary data.</text>
</comment>
<evidence type="ECO:0000256" key="3">
    <source>
        <dbReference type="SAM" id="MobiDB-lite"/>
    </source>
</evidence>
<evidence type="ECO:0000256" key="2">
    <source>
        <dbReference type="ARBA" id="ARBA00023002"/>
    </source>
</evidence>
<evidence type="ECO:0000259" key="5">
    <source>
        <dbReference type="Pfam" id="PF21761"/>
    </source>
</evidence>
<dbReference type="InterPro" id="IPR048666">
    <property type="entry name" value="RedAm-like_C"/>
</dbReference>
<keyword evidence="2" id="KW-0560">Oxidoreductase</keyword>
<dbReference type="GO" id="GO:0050661">
    <property type="term" value="F:NADP binding"/>
    <property type="evidence" value="ECO:0007669"/>
    <property type="project" value="InterPro"/>
</dbReference>
<keyword evidence="7" id="KW-1185">Reference proteome</keyword>
<sequence>MTNQESAAVSAADARPAAPVTVVGLGPMGLALAETLLAKGHPTTVWNRTPERAADLVARGARLAGSVADALAASPVTLMCLNTYDTMYEVFDPAGDALAGRTLVNLNSGTPREARAAVDWAAARGLAYLDGAVMVPPQLVGRPDAVFLYSGDRTVFEEHRDTLAGLGDPRHLGEDATLAVLHNTALLHLMYATANGFLHASALVGSAGVSAADFSRLALDWFVPGVLRPMLAQYAPAMDSAHYPGDLGTLVMNVNALEHITRTSAEQGVHTDLPRLMQEVAERAVAQGYGDHNYLAVYEVFKQPSQGADARQPAGAAAPVSGDGPAVDLP</sequence>
<dbReference type="Gene3D" id="3.40.50.720">
    <property type="entry name" value="NAD(P)-binding Rossmann-like Domain"/>
    <property type="match status" value="1"/>
</dbReference>
<feature type="region of interest" description="Disordered" evidence="3">
    <location>
        <begin position="308"/>
        <end position="330"/>
    </location>
</feature>
<protein>
    <submittedName>
        <fullName evidence="6">3-hydroxyisobutyrate dehydrogenase</fullName>
    </submittedName>
</protein>
<dbReference type="Gene3D" id="1.10.1040.10">
    <property type="entry name" value="N-(1-d-carboxylethyl)-l-norvaline Dehydrogenase, domain 2"/>
    <property type="match status" value="1"/>
</dbReference>